<sequence length="106" mass="11372">MQRGDGPGHRFAVTNPFACFALKQFRQSVTMTTDGKLDEFPSDTTSHTTGRLSFSELVGTITLDGFARADARVPGTQDGQGSGVGKGERVRKNRHPKVIGFGMTAV</sequence>
<evidence type="ECO:0000256" key="1">
    <source>
        <dbReference type="SAM" id="MobiDB-lite"/>
    </source>
</evidence>
<reference evidence="2" key="1">
    <citation type="journal article" date="2016" name="Biosci. Biotechnol. Biochem.">
        <title>Bioconversion of AHX to AOH by resting cells of Burkholderia contaminans CH-1.</title>
        <authorList>
            <person name="Choi J.H."/>
            <person name="Kikuchi A."/>
            <person name="Pumkaeo P."/>
            <person name="Hirai H."/>
            <person name="Tokuyama S."/>
            <person name="Kawagishi H."/>
        </authorList>
    </citation>
    <scope>NUCLEOTIDE SEQUENCE</scope>
    <source>
        <strain evidence="2">CH-1</strain>
    </source>
</reference>
<protein>
    <submittedName>
        <fullName evidence="2">Uncharacterized protein</fullName>
    </submittedName>
</protein>
<gene>
    <name evidence="2" type="ORF">BCCH1_70830</name>
</gene>
<reference evidence="2" key="2">
    <citation type="journal article" date="2017" name="Genome Announc.">
        <title>High-Quality Draft Genome Sequence of Burkholderia contaminans CH-1, a Gram-Negative Bacterium That Metabolizes 2-Azahypoxanthine, a Plant Growth-Regulating Compound.</title>
        <authorList>
            <person name="Choi J.-H."/>
            <person name="Sugiura H."/>
            <person name="Moriuchi R."/>
            <person name="Kawagishi H."/>
            <person name="Dohra H."/>
        </authorList>
    </citation>
    <scope>NUCLEOTIDE SEQUENCE</scope>
    <source>
        <strain evidence="2">CH-1</strain>
    </source>
</reference>
<organism evidence="2">
    <name type="scientific">Burkholderia contaminans</name>
    <dbReference type="NCBI Taxonomy" id="488447"/>
    <lineage>
        <taxon>Bacteria</taxon>
        <taxon>Pseudomonadati</taxon>
        <taxon>Pseudomonadota</taxon>
        <taxon>Betaproteobacteria</taxon>
        <taxon>Burkholderiales</taxon>
        <taxon>Burkholderiaceae</taxon>
        <taxon>Burkholderia</taxon>
        <taxon>Burkholderia cepacia complex</taxon>
    </lineage>
</organism>
<dbReference type="EMBL" id="AP018359">
    <property type="protein sequence ID" value="BBA44579.1"/>
    <property type="molecule type" value="Genomic_DNA"/>
</dbReference>
<dbReference type="AlphaFoldDB" id="A0A250LL04"/>
<proteinExistence type="predicted"/>
<feature type="region of interest" description="Disordered" evidence="1">
    <location>
        <begin position="71"/>
        <end position="106"/>
    </location>
</feature>
<accession>A0A250LL04</accession>
<name>A0A250LL04_9BURK</name>
<evidence type="ECO:0000313" key="2">
    <source>
        <dbReference type="EMBL" id="BBA44579.1"/>
    </source>
</evidence>